<name>A0A930H219_9FIRM</name>
<dbReference type="AlphaFoldDB" id="A0A930H219"/>
<protein>
    <submittedName>
        <fullName evidence="2">Uncharacterized protein</fullName>
    </submittedName>
</protein>
<keyword evidence="1" id="KW-0812">Transmembrane</keyword>
<reference evidence="2" key="1">
    <citation type="submission" date="2020-04" db="EMBL/GenBank/DDBJ databases">
        <title>Deep metagenomics examines the oral microbiome during advanced dental caries in children, revealing novel taxa and co-occurrences with host molecules.</title>
        <authorList>
            <person name="Baker J.L."/>
            <person name="Morton J.T."/>
            <person name="Dinis M."/>
            <person name="Alvarez R."/>
            <person name="Tran N.C."/>
            <person name="Knight R."/>
            <person name="Edlund A."/>
        </authorList>
    </citation>
    <scope>NUCLEOTIDE SEQUENCE</scope>
    <source>
        <strain evidence="2">JCVI_23_bin.11</strain>
    </source>
</reference>
<dbReference type="EMBL" id="JABZRE010000002">
    <property type="protein sequence ID" value="MBF1306335.1"/>
    <property type="molecule type" value="Genomic_DNA"/>
</dbReference>
<comment type="caution">
    <text evidence="2">The sequence shown here is derived from an EMBL/GenBank/DDBJ whole genome shotgun (WGS) entry which is preliminary data.</text>
</comment>
<proteinExistence type="predicted"/>
<evidence type="ECO:0000313" key="2">
    <source>
        <dbReference type="EMBL" id="MBF1306335.1"/>
    </source>
</evidence>
<dbReference type="Proteomes" id="UP000758611">
    <property type="component" value="Unassembled WGS sequence"/>
</dbReference>
<gene>
    <name evidence="2" type="ORF">HXM94_00910</name>
</gene>
<evidence type="ECO:0000313" key="3">
    <source>
        <dbReference type="Proteomes" id="UP000758611"/>
    </source>
</evidence>
<sequence length="197" mass="22221">MEFLKIIGRIIRTMQIIVITILVLYAIYVKVSKQNPVEDFFFNLRSVERVEKFEPPKNTLNKVDNTMETDSGILEIGRITFHKNTTVVFASQEKGTSMVIEYKFTPKKAGIKVNSLFDKVVKVEQFKEDGTSFTPESAVFFGGAMDQTIIDKVNKGIQITTEQDVGKTIESATALYVLPGEVKVRFGQTTTPYFVSN</sequence>
<feature type="transmembrane region" description="Helical" evidence="1">
    <location>
        <begin position="6"/>
        <end position="28"/>
    </location>
</feature>
<evidence type="ECO:0000256" key="1">
    <source>
        <dbReference type="SAM" id="Phobius"/>
    </source>
</evidence>
<organism evidence="2 3">
    <name type="scientific">Parvimonas micra</name>
    <dbReference type="NCBI Taxonomy" id="33033"/>
    <lineage>
        <taxon>Bacteria</taxon>
        <taxon>Bacillati</taxon>
        <taxon>Bacillota</taxon>
        <taxon>Tissierellia</taxon>
        <taxon>Tissierellales</taxon>
        <taxon>Peptoniphilaceae</taxon>
        <taxon>Parvimonas</taxon>
    </lineage>
</organism>
<dbReference type="RefSeq" id="WP_278476844.1">
    <property type="nucleotide sequence ID" value="NZ_JABZRE010000002.1"/>
</dbReference>
<keyword evidence="1" id="KW-1133">Transmembrane helix</keyword>
<keyword evidence="1" id="KW-0472">Membrane</keyword>
<accession>A0A930H219</accession>